<dbReference type="Proteomes" id="UP000229730">
    <property type="component" value="Unassembled WGS sequence"/>
</dbReference>
<dbReference type="InParanoid" id="A0A2G4YML4"/>
<dbReference type="AlphaFoldDB" id="A0A2G4YML4"/>
<proteinExistence type="predicted"/>
<gene>
    <name evidence="1" type="ORF">CRD36_16485</name>
</gene>
<dbReference type="RefSeq" id="WP_133118618.1">
    <property type="nucleotide sequence ID" value="NZ_CP041025.1"/>
</dbReference>
<evidence type="ECO:0000313" key="1">
    <source>
        <dbReference type="EMBL" id="PHZ83562.1"/>
    </source>
</evidence>
<evidence type="ECO:0000313" key="2">
    <source>
        <dbReference type="Proteomes" id="UP000229730"/>
    </source>
</evidence>
<organism evidence="1 2">
    <name type="scientific">Paremcibacter congregatus</name>
    <dbReference type="NCBI Taxonomy" id="2043170"/>
    <lineage>
        <taxon>Bacteria</taxon>
        <taxon>Pseudomonadati</taxon>
        <taxon>Pseudomonadota</taxon>
        <taxon>Alphaproteobacteria</taxon>
        <taxon>Emcibacterales</taxon>
        <taxon>Emcibacteraceae</taxon>
        <taxon>Paremcibacter</taxon>
    </lineage>
</organism>
<protein>
    <submittedName>
        <fullName evidence="1">Uncharacterized protein</fullName>
    </submittedName>
</protein>
<name>A0A2G4YML4_9PROT</name>
<accession>A0A2G4YML4</accession>
<reference evidence="1 2" key="1">
    <citation type="submission" date="2017-10" db="EMBL/GenBank/DDBJ databases">
        <title>Frigbacter circumglobatus gen. nov. sp. nov., isolated from sediment cultured in situ.</title>
        <authorList>
            <person name="Zhao Z."/>
        </authorList>
    </citation>
    <scope>NUCLEOTIDE SEQUENCE [LARGE SCALE GENOMIC DNA]</scope>
    <source>
        <strain evidence="1 2">ZYL</strain>
    </source>
</reference>
<dbReference type="EMBL" id="PDEM01000032">
    <property type="protein sequence ID" value="PHZ83562.1"/>
    <property type="molecule type" value="Genomic_DNA"/>
</dbReference>
<comment type="caution">
    <text evidence="1">The sequence shown here is derived from an EMBL/GenBank/DDBJ whole genome shotgun (WGS) entry which is preliminary data.</text>
</comment>
<keyword evidence="2" id="KW-1185">Reference proteome</keyword>
<sequence length="70" mass="7849">MTGFNPHRNMTYLLGTTWVSHPDDFPGVTGDIPWLAPLMRENIDTGCTALLPGQCQTIKKGNVFKRDPEF</sequence>